<dbReference type="InterPro" id="IPR032376">
    <property type="entry name" value="DOCK_N"/>
</dbReference>
<evidence type="ECO:0000256" key="2">
    <source>
        <dbReference type="ARBA" id="ARBA00022490"/>
    </source>
</evidence>
<feature type="region of interest" description="Disordered" evidence="6">
    <location>
        <begin position="126"/>
        <end position="182"/>
    </location>
</feature>
<sequence length="2143" mass="240211">MNEAVPLDSPDLSDHPRAVQGAIVEQSLRIDRTRMDRSATRARMHAATALLVYPSGGSGVKPRLSSINDTLLIDMGSDYRNHAHTTRQPKTKDFNISIGNEPGFPVVSCGNRSRKMTFYVPLNHHQHLQQQQQQQQQQQRHGTTTTGALGWFDGSNVNGSSIVGSRDHVRSSSSSSPSPMTFGMSDPKLGLDLVPRLGTLAVDPQKIGIVSLHQVHVNSAENAKAASNRGTLRRKAGKKIHTHHLYFCMRDFGHRIGDDAEIHFHLYDGNSNRMRALSERFLVRIARDGFSTYVETSHNCTIFTDLGTSDLNQDLYLIANVMRVGKMLHSESVKKGDKLTATTHAYRRPYGVGVLPLNDIVQFDYSVESEEKEFSFKIFQCEEKDYHQLHELIIKKASGKFQPINASPQGQYGLVVSMKLLHGELCQAKLEQPILFQGAAITKKIGFPDVIMPGDVRNDLFLTLERGEFERVGISTAKNIEVTALVLDENGRVVQECIAIASGSPLQAHYKSMVLYHNNSPAWNETIRMFVPIDKFSKAHVRFEFRSCSTRDKSDPKLFGFSFARLMEPGGATIADGAHELHVYKCEDILKVQPNVYLRLPCSAADRHSQGDSPSPYHRSSKEAFYVRTVLCSTKLTQNGDLLSLLQWRNRPEGIQDSLQRVLRLHNEELIKFLQDVLDALFALFSTDDGNSTPHSGLVFHVLVNIFSLMQSSKFQHFKPVMDAYIRDHFAAPLVYQGLLSSVQHLADWLTTTDNLEPIVQCFSSLEFIFKLIIQSRKLFAHASGGQYEDKFKNDLFSVFTSLNGMLAVPSTVQILATQEALLSNAGVVFEQLRTIITRAELESLVRSMLDAVPKDAQPALVQAKLKTIKDMVSGQLFQDDELRSVILAIACKHLRVHLARRDELRLCTEILAEVLIKLYEARAKTGEKPSNTIHHDLDTLFASIFPILLQTINILSNGGNESLVCSLFAVKLGLLQLLDESHYQRMWDRQSGASPGGTTTGSGIGGSGKELRDFIQQCLAIFKDMLEQDWMIFSKDWLVMKMAANDVVRRTLEELAKPLVYRFLGPHSFDSQLWWSYFSVAVIFLTQPSLQIEQYHETRRRKILSTHGDMRVMMGFQILSMWAQLGEHKLHFIPSMVGPFLEVTLVPEPALRKATFTVFYDMMQCEQVSRGSFRLVESELIDKLDLLISENKGDDEYRELFSTMEQLCLALLERVQTENPSWRESGIAFISSVTRLLERLLDYRSVMQGDENRDKRMTCTVNLLNFYNDEINRKEMYVRYIYKLLDLHLGAENYIEAGLTLKLYSDMLSWDSEHIADEANGPREWEQKEKIYKNIISYFDKGKCWEKGIPLCKELATFYERKRFDYNRLSDVLVQEAKFFQNILTQLRPEPEYFRVGYYGTGFPSFVRNKQFIYRGLEYERIGAFIQRLQTEFPTAQILDKKQYPPDSSILNSPEQRFHVVNVRPIADPYHLKSAKVTVPEKISKYYEVNDVTRFQYDRPIHKGTVDRENEFKSLWIVRTIYETAQPLPGILRWFEVSKTSVHELTPVEFACETIANVNKELSDLIVQYRLDPKRNLNPFTMRLQGSVDANVNGGFSKYQDAFFSERFAKSTEGRDQSVHVQRLKRLIFEQMQILRQALELHRSLASEQVLPLHNRLSEAFLELEKSTAEWKTNINIPTKPLPPLPIGGQSGTNVGTTPGGGCGGGPLSGGKSVTNGQTELAYFPEDYDGTYMSVNKKALSLSGIVPMTTATLCQASPAGGPQIPPRDSTGAVSIGSPTAPPLPPRGHTPDKRSSNPMPFTEYVEQQQQQAMAPGKARPKKYSLYEISFNDSGNYGSPRSLSEFKNAFDRDSGISTSTQELNNLNAGGAVSHVGSTVHTSQQQQQHYHQPIALATGTSSVVPAHEEYNIVANGNVQPLNHRGHQKTNSNPEAYQAITPSASHPLPPPPPIPPKSAALHHQHSLPVMLPVGGTGTAAATSTNSLNNNSNFSSQHSHHVQQQQQQQQQLGAASHQHHHHHHHHQRNQSLNLSTNSSSDGEQLSLNDISPAPPPFNDNFSDSFSDECDNPSQNQPGKAHGSPTTPLAVASRSGSAGGGMHLLNGAAAAAVASGVAEILEMGSITTTTTTTTIISLRRDDEDEIFY</sequence>
<keyword evidence="4" id="KW-0344">Guanine-nucleotide releasing factor</keyword>
<feature type="domain" description="DOCKER" evidence="8">
    <location>
        <begin position="1269"/>
        <end position="1678"/>
    </location>
</feature>
<evidence type="ECO:0000256" key="1">
    <source>
        <dbReference type="ARBA" id="ARBA00004496"/>
    </source>
</evidence>
<feature type="compositionally biased region" description="Low complexity" evidence="6">
    <location>
        <begin position="128"/>
        <end position="139"/>
    </location>
</feature>
<evidence type="ECO:0000259" key="8">
    <source>
        <dbReference type="PROSITE" id="PS51651"/>
    </source>
</evidence>
<dbReference type="PROSITE" id="PS51650">
    <property type="entry name" value="C2_DOCK"/>
    <property type="match status" value="1"/>
</dbReference>
<comment type="similarity">
    <text evidence="5">Belongs to the DOCK family.</text>
</comment>
<dbReference type="InterPro" id="IPR027007">
    <property type="entry name" value="C2_DOCK-type_domain"/>
</dbReference>
<dbReference type="PANTHER" id="PTHR45653">
    <property type="entry name" value="DEDICATOR OF CYTOKINESIS"/>
    <property type="match status" value="1"/>
</dbReference>
<dbReference type="Gene3D" id="2.60.40.150">
    <property type="entry name" value="C2 domain"/>
    <property type="match status" value="1"/>
</dbReference>
<keyword evidence="3" id="KW-0597">Phosphoprotein</keyword>
<proteinExistence type="inferred from homology"/>
<evidence type="ECO:0000256" key="3">
    <source>
        <dbReference type="ARBA" id="ARBA00022553"/>
    </source>
</evidence>
<dbReference type="CDD" id="cd08695">
    <property type="entry name" value="C2_Dock-B"/>
    <property type="match status" value="1"/>
</dbReference>
<dbReference type="FunFam" id="1.25.40.410:FF:000003">
    <property type="entry name" value="Dedicator of cytokinesis protein 4"/>
    <property type="match status" value="1"/>
</dbReference>
<dbReference type="InterPro" id="IPR027357">
    <property type="entry name" value="DOCKER_dom"/>
</dbReference>
<dbReference type="GO" id="GO:0007264">
    <property type="term" value="P:small GTPase-mediated signal transduction"/>
    <property type="evidence" value="ECO:0007669"/>
    <property type="project" value="InterPro"/>
</dbReference>
<dbReference type="InterPro" id="IPR046769">
    <property type="entry name" value="DOCKER_Lobe_A"/>
</dbReference>
<dbReference type="GO" id="GO:0005737">
    <property type="term" value="C:cytoplasm"/>
    <property type="evidence" value="ECO:0007669"/>
    <property type="project" value="UniProtKB-SubCell"/>
</dbReference>
<dbReference type="Pfam" id="PF20421">
    <property type="entry name" value="DHR-2_Lobe_C"/>
    <property type="match status" value="1"/>
</dbReference>
<feature type="compositionally biased region" description="Pro residues" evidence="6">
    <location>
        <begin position="1944"/>
        <end position="1953"/>
    </location>
</feature>
<feature type="compositionally biased region" description="Low complexity" evidence="6">
    <location>
        <begin position="2025"/>
        <end position="2036"/>
    </location>
</feature>
<organism evidence="9">
    <name type="scientific">Anopheles darlingi</name>
    <name type="common">Mosquito</name>
    <dbReference type="NCBI Taxonomy" id="43151"/>
    <lineage>
        <taxon>Eukaryota</taxon>
        <taxon>Metazoa</taxon>
        <taxon>Ecdysozoa</taxon>
        <taxon>Arthropoda</taxon>
        <taxon>Hexapoda</taxon>
        <taxon>Insecta</taxon>
        <taxon>Pterygota</taxon>
        <taxon>Neoptera</taxon>
        <taxon>Endopterygota</taxon>
        <taxon>Diptera</taxon>
        <taxon>Nematocera</taxon>
        <taxon>Culicoidea</taxon>
        <taxon>Culicidae</taxon>
        <taxon>Anophelinae</taxon>
        <taxon>Anopheles</taxon>
    </lineage>
</organism>
<dbReference type="Pfam" id="PF06920">
    <property type="entry name" value="DHR-2_Lobe_A"/>
    <property type="match status" value="1"/>
</dbReference>
<dbReference type="Pfam" id="PF16172">
    <property type="entry name" value="DOCK_N"/>
    <property type="match status" value="1"/>
</dbReference>
<evidence type="ECO:0000259" key="7">
    <source>
        <dbReference type="PROSITE" id="PS51650"/>
    </source>
</evidence>
<evidence type="ECO:0000256" key="6">
    <source>
        <dbReference type="SAM" id="MobiDB-lite"/>
    </source>
</evidence>
<dbReference type="GO" id="GO:0031267">
    <property type="term" value="F:small GTPase binding"/>
    <property type="evidence" value="ECO:0007669"/>
    <property type="project" value="TreeGrafter"/>
</dbReference>
<dbReference type="InterPro" id="IPR016024">
    <property type="entry name" value="ARM-type_fold"/>
</dbReference>
<feature type="region of interest" description="Disordered" evidence="6">
    <location>
        <begin position="1758"/>
        <end position="1799"/>
    </location>
</feature>
<feature type="compositionally biased region" description="Low complexity" evidence="6">
    <location>
        <begin position="1975"/>
        <end position="2012"/>
    </location>
</feature>
<name>A0A2M4CUW7_ANODA</name>
<dbReference type="GO" id="GO:0005886">
    <property type="term" value="C:plasma membrane"/>
    <property type="evidence" value="ECO:0007669"/>
    <property type="project" value="TreeGrafter"/>
</dbReference>
<dbReference type="InterPro" id="IPR026791">
    <property type="entry name" value="DOCK"/>
</dbReference>
<dbReference type="SUPFAM" id="SSF48371">
    <property type="entry name" value="ARM repeat"/>
    <property type="match status" value="1"/>
</dbReference>
<dbReference type="Gene3D" id="1.20.58.740">
    <property type="match status" value="1"/>
</dbReference>
<protein>
    <submittedName>
        <fullName evidence="9">Putative signaling protein</fullName>
    </submittedName>
</protein>
<feature type="region of interest" description="Disordered" evidence="6">
    <location>
        <begin position="1936"/>
        <end position="2092"/>
    </location>
</feature>
<dbReference type="VEuPathDB" id="VectorBase:ADAR2_001362"/>
<dbReference type="Pfam" id="PF23554">
    <property type="entry name" value="TPR_DOCK"/>
    <property type="match status" value="1"/>
</dbReference>
<keyword evidence="2" id="KW-0963">Cytoplasm</keyword>
<dbReference type="EMBL" id="GGFL01004901">
    <property type="protein sequence ID" value="MBW69079.1"/>
    <property type="molecule type" value="Transcribed_RNA"/>
</dbReference>
<evidence type="ECO:0000313" key="9">
    <source>
        <dbReference type="EMBL" id="MBW69079.1"/>
    </source>
</evidence>
<dbReference type="Gene3D" id="1.25.40.410">
    <property type="match status" value="1"/>
</dbReference>
<dbReference type="Pfam" id="PF20422">
    <property type="entry name" value="DHR-2_Lobe_B"/>
    <property type="match status" value="1"/>
</dbReference>
<dbReference type="PROSITE" id="PS51651">
    <property type="entry name" value="DOCKER"/>
    <property type="match status" value="1"/>
</dbReference>
<feature type="compositionally biased region" description="Low complexity" evidence="6">
    <location>
        <begin position="154"/>
        <end position="164"/>
    </location>
</feature>
<dbReference type="VEuPathDB" id="VectorBase:ADAC003033"/>
<comment type="subcellular location">
    <subcellularLocation>
        <location evidence="1">Cytoplasm</location>
    </subcellularLocation>
</comment>
<feature type="domain" description="C2 DOCK-type" evidence="7">
    <location>
        <begin position="457"/>
        <end position="632"/>
    </location>
</feature>
<dbReference type="FunFam" id="2.60.40.150:FF:000045">
    <property type="entry name" value="Dedicator of cytokinesis protein 4"/>
    <property type="match status" value="1"/>
</dbReference>
<dbReference type="InterPro" id="IPR043162">
    <property type="entry name" value="DOCK_C_lobe_C"/>
</dbReference>
<feature type="compositionally biased region" description="Basic residues" evidence="6">
    <location>
        <begin position="2013"/>
        <end position="2024"/>
    </location>
</feature>
<evidence type="ECO:0000256" key="5">
    <source>
        <dbReference type="PROSITE-ProRule" id="PRU00983"/>
    </source>
</evidence>
<evidence type="ECO:0000256" key="4">
    <source>
        <dbReference type="ARBA" id="ARBA00022658"/>
    </source>
</evidence>
<dbReference type="InterPro" id="IPR035892">
    <property type="entry name" value="C2_domain_sf"/>
</dbReference>
<accession>A0A2M4CUW7</accession>
<dbReference type="PANTHER" id="PTHR45653:SF12">
    <property type="entry name" value="SPONGE, ISOFORM E"/>
    <property type="match status" value="1"/>
</dbReference>
<dbReference type="InterPro" id="IPR043161">
    <property type="entry name" value="DOCK_C_lobe_A"/>
</dbReference>
<dbReference type="Pfam" id="PF14429">
    <property type="entry name" value="DOCK-C2"/>
    <property type="match status" value="1"/>
</dbReference>
<dbReference type="VEuPathDB" id="VectorBase:ADAC003034"/>
<dbReference type="InterPro" id="IPR046773">
    <property type="entry name" value="DOCKER_Lobe_C"/>
</dbReference>
<dbReference type="GO" id="GO:0005085">
    <property type="term" value="F:guanyl-nucleotide exchange factor activity"/>
    <property type="evidence" value="ECO:0007669"/>
    <property type="project" value="UniProtKB-KW"/>
</dbReference>
<dbReference type="InterPro" id="IPR037811">
    <property type="entry name" value="C2_Dock-B"/>
</dbReference>
<reference evidence="9" key="1">
    <citation type="submission" date="2018-01" db="EMBL/GenBank/DDBJ databases">
        <title>An insight into the sialome of Amazonian anophelines.</title>
        <authorList>
            <person name="Ribeiro J.M."/>
            <person name="Scarpassa V."/>
            <person name="Calvo E."/>
        </authorList>
    </citation>
    <scope>NUCLEOTIDE SEQUENCE</scope>
</reference>
<dbReference type="InterPro" id="IPR046770">
    <property type="entry name" value="DOCKER_Lobe_B"/>
</dbReference>
<dbReference type="InterPro" id="IPR056372">
    <property type="entry name" value="TPR_DOCK"/>
</dbReference>